<evidence type="ECO:0000259" key="5">
    <source>
        <dbReference type="PROSITE" id="PS50893"/>
    </source>
</evidence>
<feature type="domain" description="ABC transporter" evidence="5">
    <location>
        <begin position="282"/>
        <end position="511"/>
    </location>
</feature>
<keyword evidence="2" id="KW-0547">Nucleotide-binding</keyword>
<keyword evidence="1" id="KW-1003">Cell membrane</keyword>
<dbReference type="OrthoDB" id="9776369at2"/>
<keyword evidence="1" id="KW-0472">Membrane</keyword>
<evidence type="ECO:0000256" key="3">
    <source>
        <dbReference type="ARBA" id="ARBA00022840"/>
    </source>
</evidence>
<dbReference type="STRING" id="762967.HMPREF9440_02058"/>
<dbReference type="GO" id="GO:0005524">
    <property type="term" value="F:ATP binding"/>
    <property type="evidence" value="ECO:0007669"/>
    <property type="project" value="UniProtKB-KW"/>
</dbReference>
<dbReference type="PROSITE" id="PS50893">
    <property type="entry name" value="ABC_TRANSPORTER_2"/>
    <property type="match status" value="1"/>
</dbReference>
<gene>
    <name evidence="6" type="ORF">HMPREF9440_02058</name>
</gene>
<dbReference type="InterPro" id="IPR003439">
    <property type="entry name" value="ABC_transporter-like_ATP-bd"/>
</dbReference>
<dbReference type="InterPro" id="IPR003593">
    <property type="entry name" value="AAA+_ATPase"/>
</dbReference>
<dbReference type="PANTHER" id="PTHR43038">
    <property type="entry name" value="ATP-BINDING CASSETTE, SUB-FAMILY H, MEMBER 1"/>
    <property type="match status" value="1"/>
</dbReference>
<evidence type="ECO:0000313" key="7">
    <source>
        <dbReference type="Proteomes" id="UP000004956"/>
    </source>
</evidence>
<sequence>MTPDPNDAAFALSVAFMPQRFGLYTELSCMENLLFFGRMKGVPGGEIKTLAREMLSATGLAPFEARPAGKLSGGMKQKLSLAVALLTAPRLLILDEPTVGVDPLSRRELWATIRRMMAEHDMRSIFSTAYLEEAERADRVLLMEAGKLEMNATPAEALADMRGRTFLAHPEASSVPQSAPGLHAQWRAMRDVRAVSPASPWLDVRPQAGALLKVTAEGAVLTTDELARLTPRAPQLEDAYAARTFEAAGPEAPGALPTAEPAPEPAIEPVTDISPDASDVVIRVAGLERRFGNFVAVADTTFDVRRGEIFGLLGPNGAGKTTTFRMLCGLLPPSSGEVEVLGMDMRNAKAEIRARIGYVAQKFSLYEKLTVRQNLLFFGQSYGLAGARLDAVYAKSLQDFELTPWEEIFAKDLPEGARRQLAIACGLIHGPDILFLDEATSGADLSARRAFWRRMSALAEAGTTIIVTTHFMDEAEYCSRFLIQDAGEVLVLGTPDEVRGRRSMGEAFIAIVEEGRRRPGETVETPSAPASPEVQTPSAPTSSPKEDRA</sequence>
<evidence type="ECO:0000313" key="6">
    <source>
        <dbReference type="EMBL" id="EHY30585.1"/>
    </source>
</evidence>
<dbReference type="InterPro" id="IPR027417">
    <property type="entry name" value="P-loop_NTPase"/>
</dbReference>
<dbReference type="Proteomes" id="UP000004956">
    <property type="component" value="Unassembled WGS sequence"/>
</dbReference>
<feature type="region of interest" description="Disordered" evidence="4">
    <location>
        <begin position="513"/>
        <end position="549"/>
    </location>
</feature>
<keyword evidence="7" id="KW-1185">Reference proteome</keyword>
<reference evidence="6 7" key="1">
    <citation type="submission" date="2011-11" db="EMBL/GenBank/DDBJ databases">
        <authorList>
            <person name="Weinstock G."/>
            <person name="Sodergren E."/>
            <person name="Clifton S."/>
            <person name="Fulton L."/>
            <person name="Fulton B."/>
            <person name="Courtney L."/>
            <person name="Fronick C."/>
            <person name="Harrison M."/>
            <person name="Strong C."/>
            <person name="Farmer C."/>
            <person name="Delahaunty K."/>
            <person name="Markovic C."/>
            <person name="Hall O."/>
            <person name="Minx P."/>
            <person name="Tomlinson C."/>
            <person name="Mitreva M."/>
            <person name="Hou S."/>
            <person name="Chen J."/>
            <person name="Wollam A."/>
            <person name="Pepin K.H."/>
            <person name="Johnson M."/>
            <person name="Bhonagiri V."/>
            <person name="Zhang X."/>
            <person name="Suruliraj S."/>
            <person name="Warren W."/>
            <person name="Chinwalla A."/>
            <person name="Mardis E.R."/>
            <person name="Wilson R.K."/>
        </authorList>
    </citation>
    <scope>NUCLEOTIDE SEQUENCE [LARGE SCALE GENOMIC DNA]</scope>
    <source>
        <strain evidence="6 7">YIT 11816</strain>
    </source>
</reference>
<organism evidence="6 7">
    <name type="scientific">Sutterella parvirubra YIT 11816</name>
    <dbReference type="NCBI Taxonomy" id="762967"/>
    <lineage>
        <taxon>Bacteria</taxon>
        <taxon>Pseudomonadati</taxon>
        <taxon>Pseudomonadota</taxon>
        <taxon>Betaproteobacteria</taxon>
        <taxon>Burkholderiales</taxon>
        <taxon>Sutterellaceae</taxon>
        <taxon>Sutterella</taxon>
    </lineage>
</organism>
<comment type="caution">
    <text evidence="6">The sequence shown here is derived from an EMBL/GenBank/DDBJ whole genome shotgun (WGS) entry which is preliminary data.</text>
</comment>
<dbReference type="EMBL" id="AFBQ01000308">
    <property type="protein sequence ID" value="EHY30585.1"/>
    <property type="molecule type" value="Genomic_DNA"/>
</dbReference>
<dbReference type="InterPro" id="IPR017871">
    <property type="entry name" value="ABC_transporter-like_CS"/>
</dbReference>
<name>H3KH19_9BURK</name>
<dbReference type="SUPFAM" id="SSF52540">
    <property type="entry name" value="P-loop containing nucleoside triphosphate hydrolases"/>
    <property type="match status" value="2"/>
</dbReference>
<dbReference type="SMART" id="SM00382">
    <property type="entry name" value="AAA"/>
    <property type="match status" value="1"/>
</dbReference>
<dbReference type="GO" id="GO:0016887">
    <property type="term" value="F:ATP hydrolysis activity"/>
    <property type="evidence" value="ECO:0007669"/>
    <property type="project" value="InterPro"/>
</dbReference>
<protein>
    <submittedName>
        <fullName evidence="6">ABC transporter, ATP-binding protein</fullName>
    </submittedName>
</protein>
<dbReference type="HOGENOM" id="CLU_000604_83_0_4"/>
<keyword evidence="3 6" id="KW-0067">ATP-binding</keyword>
<feature type="compositionally biased region" description="Polar residues" evidence="4">
    <location>
        <begin position="533"/>
        <end position="543"/>
    </location>
</feature>
<dbReference type="Pfam" id="PF00005">
    <property type="entry name" value="ABC_tran"/>
    <property type="match status" value="2"/>
</dbReference>
<evidence type="ECO:0000256" key="2">
    <source>
        <dbReference type="ARBA" id="ARBA00022741"/>
    </source>
</evidence>
<dbReference type="AlphaFoldDB" id="H3KH19"/>
<evidence type="ECO:0000256" key="4">
    <source>
        <dbReference type="SAM" id="MobiDB-lite"/>
    </source>
</evidence>
<dbReference type="PATRIC" id="fig|762967.3.peg.1619"/>
<dbReference type="PANTHER" id="PTHR43038:SF3">
    <property type="entry name" value="ABC TRANSPORTER G FAMILY MEMBER 20 ISOFORM X1"/>
    <property type="match status" value="1"/>
</dbReference>
<dbReference type="PROSITE" id="PS00211">
    <property type="entry name" value="ABC_TRANSPORTER_1"/>
    <property type="match status" value="1"/>
</dbReference>
<proteinExistence type="predicted"/>
<evidence type="ECO:0000256" key="1">
    <source>
        <dbReference type="ARBA" id="ARBA00022475"/>
    </source>
</evidence>
<dbReference type="Gene3D" id="3.40.50.300">
    <property type="entry name" value="P-loop containing nucleotide triphosphate hydrolases"/>
    <property type="match status" value="2"/>
</dbReference>
<accession>H3KH19</accession>